<proteinExistence type="predicted"/>
<gene>
    <name evidence="2" type="ORF">BEMITA_LOCUS1946</name>
</gene>
<feature type="region of interest" description="Disordered" evidence="1">
    <location>
        <begin position="32"/>
        <end position="98"/>
    </location>
</feature>
<dbReference type="EMBL" id="OU963862">
    <property type="protein sequence ID" value="CAH0382401.1"/>
    <property type="molecule type" value="Genomic_DNA"/>
</dbReference>
<reference evidence="2" key="1">
    <citation type="submission" date="2021-12" db="EMBL/GenBank/DDBJ databases">
        <authorList>
            <person name="King R."/>
        </authorList>
    </citation>
    <scope>NUCLEOTIDE SEQUENCE</scope>
</reference>
<evidence type="ECO:0000256" key="1">
    <source>
        <dbReference type="SAM" id="MobiDB-lite"/>
    </source>
</evidence>
<protein>
    <submittedName>
        <fullName evidence="2">Uncharacterized protein</fullName>
    </submittedName>
</protein>
<sequence length="98" mass="10639">MIDWVSIVRHSRRRFSNYMYAMPNKVIKCRKGPGFGGGARNRAKHHFTPGSASSSSRAQFQQSSSQTYAWKISDVSGTEGGTRGGNIPAVGFGSPSWG</sequence>
<evidence type="ECO:0000313" key="2">
    <source>
        <dbReference type="EMBL" id="CAH0382401.1"/>
    </source>
</evidence>
<dbReference type="AlphaFoldDB" id="A0A9P0EYQ2"/>
<dbReference type="Proteomes" id="UP001152759">
    <property type="component" value="Chromosome 1"/>
</dbReference>
<keyword evidence="3" id="KW-1185">Reference proteome</keyword>
<accession>A0A9P0EYQ2</accession>
<feature type="compositionally biased region" description="Low complexity" evidence="1">
    <location>
        <begin position="51"/>
        <end position="66"/>
    </location>
</feature>
<organism evidence="2 3">
    <name type="scientific">Bemisia tabaci</name>
    <name type="common">Sweetpotato whitefly</name>
    <name type="synonym">Aleurodes tabaci</name>
    <dbReference type="NCBI Taxonomy" id="7038"/>
    <lineage>
        <taxon>Eukaryota</taxon>
        <taxon>Metazoa</taxon>
        <taxon>Ecdysozoa</taxon>
        <taxon>Arthropoda</taxon>
        <taxon>Hexapoda</taxon>
        <taxon>Insecta</taxon>
        <taxon>Pterygota</taxon>
        <taxon>Neoptera</taxon>
        <taxon>Paraneoptera</taxon>
        <taxon>Hemiptera</taxon>
        <taxon>Sternorrhyncha</taxon>
        <taxon>Aleyrodoidea</taxon>
        <taxon>Aleyrodidae</taxon>
        <taxon>Aleyrodinae</taxon>
        <taxon>Bemisia</taxon>
    </lineage>
</organism>
<name>A0A9P0EYQ2_BEMTA</name>
<evidence type="ECO:0000313" key="3">
    <source>
        <dbReference type="Proteomes" id="UP001152759"/>
    </source>
</evidence>